<dbReference type="AlphaFoldDB" id="A0A660LGR7"/>
<evidence type="ECO:0000256" key="4">
    <source>
        <dbReference type="SAM" id="MobiDB-lite"/>
    </source>
</evidence>
<proteinExistence type="predicted"/>
<organism evidence="6 7">
    <name type="scientific">Solirubrobacter pauli</name>
    <dbReference type="NCBI Taxonomy" id="166793"/>
    <lineage>
        <taxon>Bacteria</taxon>
        <taxon>Bacillati</taxon>
        <taxon>Actinomycetota</taxon>
        <taxon>Thermoleophilia</taxon>
        <taxon>Solirubrobacterales</taxon>
        <taxon>Solirubrobacteraceae</taxon>
        <taxon>Solirubrobacter</taxon>
    </lineage>
</organism>
<dbReference type="SUPFAM" id="SSF48452">
    <property type="entry name" value="TPR-like"/>
    <property type="match status" value="1"/>
</dbReference>
<gene>
    <name evidence="6" type="ORF">C8N24_2902</name>
</gene>
<dbReference type="Proteomes" id="UP000278962">
    <property type="component" value="Unassembled WGS sequence"/>
</dbReference>
<dbReference type="PANTHER" id="PTHR44688">
    <property type="entry name" value="DNA-BINDING TRANSCRIPTIONAL ACTIVATOR DEVR_DOSR"/>
    <property type="match status" value="1"/>
</dbReference>
<dbReference type="InterPro" id="IPR059106">
    <property type="entry name" value="WHD_MalT"/>
</dbReference>
<keyword evidence="2" id="KW-0238">DNA-binding</keyword>
<evidence type="ECO:0000256" key="1">
    <source>
        <dbReference type="ARBA" id="ARBA00023015"/>
    </source>
</evidence>
<evidence type="ECO:0000256" key="2">
    <source>
        <dbReference type="ARBA" id="ARBA00023125"/>
    </source>
</evidence>
<dbReference type="InterPro" id="IPR027417">
    <property type="entry name" value="P-loop_NTPase"/>
</dbReference>
<dbReference type="GO" id="GO:0003677">
    <property type="term" value="F:DNA binding"/>
    <property type="evidence" value="ECO:0007669"/>
    <property type="project" value="UniProtKB-KW"/>
</dbReference>
<dbReference type="PANTHER" id="PTHR44688:SF16">
    <property type="entry name" value="DNA-BINDING TRANSCRIPTIONAL ACTIVATOR DEVR_DOSR"/>
    <property type="match status" value="1"/>
</dbReference>
<accession>A0A660LGR7</accession>
<keyword evidence="1" id="KW-0805">Transcription regulation</keyword>
<dbReference type="GO" id="GO:0006355">
    <property type="term" value="P:regulation of DNA-templated transcription"/>
    <property type="evidence" value="ECO:0007669"/>
    <property type="project" value="InterPro"/>
</dbReference>
<dbReference type="Pfam" id="PF00196">
    <property type="entry name" value="GerE"/>
    <property type="match status" value="1"/>
</dbReference>
<dbReference type="Gene3D" id="1.25.40.10">
    <property type="entry name" value="Tetratricopeptide repeat domain"/>
    <property type="match status" value="1"/>
</dbReference>
<dbReference type="InterPro" id="IPR000792">
    <property type="entry name" value="Tscrpt_reg_LuxR_C"/>
</dbReference>
<dbReference type="PROSITE" id="PS50043">
    <property type="entry name" value="HTH_LUXR_2"/>
    <property type="match status" value="1"/>
</dbReference>
<evidence type="ECO:0000259" key="5">
    <source>
        <dbReference type="PROSITE" id="PS50043"/>
    </source>
</evidence>
<dbReference type="EMBL" id="RBIL01000001">
    <property type="protein sequence ID" value="RKQ93043.1"/>
    <property type="molecule type" value="Genomic_DNA"/>
</dbReference>
<dbReference type="SUPFAM" id="SSF46894">
    <property type="entry name" value="C-terminal effector domain of the bipartite response regulators"/>
    <property type="match status" value="1"/>
</dbReference>
<keyword evidence="7" id="KW-1185">Reference proteome</keyword>
<feature type="compositionally biased region" description="Basic and acidic residues" evidence="4">
    <location>
        <begin position="873"/>
        <end position="885"/>
    </location>
</feature>
<dbReference type="InterPro" id="IPR011990">
    <property type="entry name" value="TPR-like_helical_dom_sf"/>
</dbReference>
<evidence type="ECO:0000256" key="3">
    <source>
        <dbReference type="ARBA" id="ARBA00023163"/>
    </source>
</evidence>
<keyword evidence="3" id="KW-0804">Transcription</keyword>
<dbReference type="Gene3D" id="1.10.10.10">
    <property type="entry name" value="Winged helix-like DNA-binding domain superfamily/Winged helix DNA-binding domain"/>
    <property type="match status" value="1"/>
</dbReference>
<dbReference type="InterPro" id="IPR016032">
    <property type="entry name" value="Sig_transdc_resp-reg_C-effctor"/>
</dbReference>
<protein>
    <submittedName>
        <fullName evidence="6">LuxR family maltose regulon positive regulatory protein</fullName>
    </submittedName>
</protein>
<dbReference type="Pfam" id="PF25873">
    <property type="entry name" value="WHD_MalT"/>
    <property type="match status" value="1"/>
</dbReference>
<dbReference type="CDD" id="cd06170">
    <property type="entry name" value="LuxR_C_like"/>
    <property type="match status" value="1"/>
</dbReference>
<sequence>MPRLPAGMVDRPRLTARLERGRAEPVTLVCAPAGSGKTSLVASTVPAWPERVAWVSLEPSDNAPERFWNIVLVALERAGVAPPGSALAELAAPLDRSEGVFAPLLVNALAELPEPVALVFDDLQYIRSRPCLAQLSSLLVHLPGAVRLVLIGRSEPPLPLHRLRLSGRLVEIRGRDLAFTEDEAAALLQAHGLDLGPKLIRALRLRTEGWSAGLRLAALGLRGHADPEAFVTQFAGDDRTVADYLLAEVLDQQPPPVRSFLLRTCLLDTVCGELADALTGAGDGADTLAALERSNAFITPCDGRGEWYRFHTLFARVLRTRAHAVLGDEVRTLRRRAADWYAAHARPAEALKHAVLAEAWEVAAAIVATNWFELYTSPYAAEVIASIAAVPEPWRSQDPVLAGALACAALDRGDGTDAHRHLADAERAAASLPDDHRERYRATLALARLATARMEGRYETALEAADELLAEPPGRGREPSRERRALVRARLGETAAWAERFDRAEEQLSRAIAEADGSGLDQLAISARGDLAYARVLAGGPASDLRCADDALALAARRGWVNASATASAHIALAVAALDACRDEPCRAHLDNATVAIAVARRPHLDFALAHTRARLAGTRGHPVEGLRELEDWEARHTGGSTLVSERVGASCLRARLHLLAGRLDDARAAIDPVLHHTTPIVQVAEACLQLAEGRPARALETFGAHHQHDVRPLPVIERGILEAVAHRQLNDAGAARVALDQALTLSARTGCCRPFVDFAGVHLEGLLRDQIRAPTPHHKHVIGLLGLLAGNGRDTTPVAPVLEPLSDREQVVLRYLPTNLSNREIAGELFLTTNTVKTHLRSIYRKLNVGHRGEAVARARELHLIGGSSHPGPRERSDRVTPIG</sequence>
<evidence type="ECO:0000313" key="6">
    <source>
        <dbReference type="EMBL" id="RKQ93043.1"/>
    </source>
</evidence>
<feature type="region of interest" description="Disordered" evidence="4">
    <location>
        <begin position="866"/>
        <end position="885"/>
    </location>
</feature>
<dbReference type="InterPro" id="IPR036388">
    <property type="entry name" value="WH-like_DNA-bd_sf"/>
</dbReference>
<feature type="domain" description="HTH luxR-type" evidence="5">
    <location>
        <begin position="799"/>
        <end position="864"/>
    </location>
</feature>
<name>A0A660LGR7_9ACTN</name>
<dbReference type="SUPFAM" id="SSF52540">
    <property type="entry name" value="P-loop containing nucleoside triphosphate hydrolases"/>
    <property type="match status" value="1"/>
</dbReference>
<reference evidence="6 7" key="1">
    <citation type="submission" date="2018-10" db="EMBL/GenBank/DDBJ databases">
        <title>Genomic Encyclopedia of Archaeal and Bacterial Type Strains, Phase II (KMG-II): from individual species to whole genera.</title>
        <authorList>
            <person name="Goeker M."/>
        </authorList>
    </citation>
    <scope>NUCLEOTIDE SEQUENCE [LARGE SCALE GENOMIC DNA]</scope>
    <source>
        <strain evidence="6 7">DSM 14954</strain>
    </source>
</reference>
<dbReference type="PRINTS" id="PR00038">
    <property type="entry name" value="HTHLUXR"/>
</dbReference>
<dbReference type="SMART" id="SM00421">
    <property type="entry name" value="HTH_LUXR"/>
    <property type="match status" value="1"/>
</dbReference>
<comment type="caution">
    <text evidence="6">The sequence shown here is derived from an EMBL/GenBank/DDBJ whole genome shotgun (WGS) entry which is preliminary data.</text>
</comment>
<evidence type="ECO:0000313" key="7">
    <source>
        <dbReference type="Proteomes" id="UP000278962"/>
    </source>
</evidence>